<dbReference type="Proteomes" id="UP001054837">
    <property type="component" value="Unassembled WGS sequence"/>
</dbReference>
<keyword evidence="1" id="KW-0472">Membrane</keyword>
<name>A0AAV4S3N8_9ARAC</name>
<reference evidence="2 3" key="1">
    <citation type="submission" date="2021-06" db="EMBL/GenBank/DDBJ databases">
        <title>Caerostris darwini draft genome.</title>
        <authorList>
            <person name="Kono N."/>
            <person name="Arakawa K."/>
        </authorList>
    </citation>
    <scope>NUCLEOTIDE SEQUENCE [LARGE SCALE GENOMIC DNA]</scope>
</reference>
<feature type="transmembrane region" description="Helical" evidence="1">
    <location>
        <begin position="108"/>
        <end position="128"/>
    </location>
</feature>
<evidence type="ECO:0000313" key="3">
    <source>
        <dbReference type="Proteomes" id="UP001054837"/>
    </source>
</evidence>
<gene>
    <name evidence="2" type="primary">AVEN_52449_1</name>
    <name evidence="2" type="ORF">CDAR_110661</name>
</gene>
<dbReference type="EMBL" id="BPLQ01007217">
    <property type="protein sequence ID" value="GIY28783.1"/>
    <property type="molecule type" value="Genomic_DNA"/>
</dbReference>
<dbReference type="AlphaFoldDB" id="A0AAV4S3N8"/>
<evidence type="ECO:0000313" key="2">
    <source>
        <dbReference type="EMBL" id="GIY28783.1"/>
    </source>
</evidence>
<keyword evidence="3" id="KW-1185">Reference proteome</keyword>
<evidence type="ECO:0000256" key="1">
    <source>
        <dbReference type="SAM" id="Phobius"/>
    </source>
</evidence>
<accession>A0AAV4S3N8</accession>
<protein>
    <recommendedName>
        <fullName evidence="4">Gustatory receptor</fullName>
    </recommendedName>
</protein>
<sequence length="131" mass="14830">MIFITISLAISQERSFHSGLVKFYIAWNFISQCYLFYNVTICGSAILEEGEKLKKVGLECPLEASDQSCLMLKEKDKSVMAFFMLLGSFRDNLLKVTGGGMFVIQKTILLTVLNAVVTYSVIMFQLYVEQK</sequence>
<organism evidence="2 3">
    <name type="scientific">Caerostris darwini</name>
    <dbReference type="NCBI Taxonomy" id="1538125"/>
    <lineage>
        <taxon>Eukaryota</taxon>
        <taxon>Metazoa</taxon>
        <taxon>Ecdysozoa</taxon>
        <taxon>Arthropoda</taxon>
        <taxon>Chelicerata</taxon>
        <taxon>Arachnida</taxon>
        <taxon>Araneae</taxon>
        <taxon>Araneomorphae</taxon>
        <taxon>Entelegynae</taxon>
        <taxon>Araneoidea</taxon>
        <taxon>Araneidae</taxon>
        <taxon>Caerostris</taxon>
    </lineage>
</organism>
<proteinExistence type="predicted"/>
<keyword evidence="1" id="KW-0812">Transmembrane</keyword>
<evidence type="ECO:0008006" key="4">
    <source>
        <dbReference type="Google" id="ProtNLM"/>
    </source>
</evidence>
<comment type="caution">
    <text evidence="2">The sequence shown here is derived from an EMBL/GenBank/DDBJ whole genome shotgun (WGS) entry which is preliminary data.</text>
</comment>
<keyword evidence="1" id="KW-1133">Transmembrane helix</keyword>